<organism evidence="2 3">
    <name type="scientific">Daphnia pulex</name>
    <name type="common">Water flea</name>
    <dbReference type="NCBI Taxonomy" id="6669"/>
    <lineage>
        <taxon>Eukaryota</taxon>
        <taxon>Metazoa</taxon>
        <taxon>Ecdysozoa</taxon>
        <taxon>Arthropoda</taxon>
        <taxon>Crustacea</taxon>
        <taxon>Branchiopoda</taxon>
        <taxon>Diplostraca</taxon>
        <taxon>Cladocera</taxon>
        <taxon>Anomopoda</taxon>
        <taxon>Daphniidae</taxon>
        <taxon>Daphnia</taxon>
    </lineage>
</organism>
<name>E9H8X9_DAPPU</name>
<dbReference type="HOGENOM" id="CLU_1082845_0_0_1"/>
<dbReference type="InParanoid" id="E9H8X9"/>
<dbReference type="PhylomeDB" id="E9H8X9"/>
<dbReference type="STRING" id="6669.E9H8X9"/>
<dbReference type="PANTHER" id="PTHR12706">
    <property type="entry name" value="STRAWBERRY NOTCH-RELATED"/>
    <property type="match status" value="1"/>
</dbReference>
<dbReference type="PANTHER" id="PTHR12706:SF30">
    <property type="entry name" value="PROTEIN STRAWBERRY NOTCH-RELATED"/>
    <property type="match status" value="1"/>
</dbReference>
<evidence type="ECO:0000313" key="2">
    <source>
        <dbReference type="EMBL" id="EFX71801.1"/>
    </source>
</evidence>
<dbReference type="eggNOG" id="KOG1513">
    <property type="taxonomic scope" value="Eukaryota"/>
</dbReference>
<dbReference type="Proteomes" id="UP000000305">
    <property type="component" value="Unassembled WGS sequence"/>
</dbReference>
<evidence type="ECO:0000259" key="1">
    <source>
        <dbReference type="Pfam" id="PF13872"/>
    </source>
</evidence>
<evidence type="ECO:0000313" key="3">
    <source>
        <dbReference type="Proteomes" id="UP000000305"/>
    </source>
</evidence>
<gene>
    <name evidence="2" type="ORF">DAPPUDRAFT_111366</name>
</gene>
<dbReference type="KEGG" id="dpx:DAPPUDRAFT_111366"/>
<accession>E9H8X9</accession>
<dbReference type="OrthoDB" id="421838at2759"/>
<feature type="domain" description="Strawberry notch AAA" evidence="1">
    <location>
        <begin position="2"/>
        <end position="80"/>
    </location>
</feature>
<reference evidence="2 3" key="1">
    <citation type="journal article" date="2011" name="Science">
        <title>The ecoresponsive genome of Daphnia pulex.</title>
        <authorList>
            <person name="Colbourne J.K."/>
            <person name="Pfrender M.E."/>
            <person name="Gilbert D."/>
            <person name="Thomas W.K."/>
            <person name="Tucker A."/>
            <person name="Oakley T.H."/>
            <person name="Tokishita S."/>
            <person name="Aerts A."/>
            <person name="Arnold G.J."/>
            <person name="Basu M.K."/>
            <person name="Bauer D.J."/>
            <person name="Caceres C.E."/>
            <person name="Carmel L."/>
            <person name="Casola C."/>
            <person name="Choi J.H."/>
            <person name="Detter J.C."/>
            <person name="Dong Q."/>
            <person name="Dusheyko S."/>
            <person name="Eads B.D."/>
            <person name="Frohlich T."/>
            <person name="Geiler-Samerotte K.A."/>
            <person name="Gerlach D."/>
            <person name="Hatcher P."/>
            <person name="Jogdeo S."/>
            <person name="Krijgsveld J."/>
            <person name="Kriventseva E.V."/>
            <person name="Kultz D."/>
            <person name="Laforsch C."/>
            <person name="Lindquist E."/>
            <person name="Lopez J."/>
            <person name="Manak J.R."/>
            <person name="Muller J."/>
            <person name="Pangilinan J."/>
            <person name="Patwardhan R.P."/>
            <person name="Pitluck S."/>
            <person name="Pritham E.J."/>
            <person name="Rechtsteiner A."/>
            <person name="Rho M."/>
            <person name="Rogozin I.B."/>
            <person name="Sakarya O."/>
            <person name="Salamov A."/>
            <person name="Schaack S."/>
            <person name="Shapiro H."/>
            <person name="Shiga Y."/>
            <person name="Skalitzky C."/>
            <person name="Smith Z."/>
            <person name="Souvorov A."/>
            <person name="Sung W."/>
            <person name="Tang Z."/>
            <person name="Tsuchiya D."/>
            <person name="Tu H."/>
            <person name="Vos H."/>
            <person name="Wang M."/>
            <person name="Wolf Y.I."/>
            <person name="Yamagata H."/>
            <person name="Yamada T."/>
            <person name="Ye Y."/>
            <person name="Shaw J.R."/>
            <person name="Andrews J."/>
            <person name="Crease T.J."/>
            <person name="Tang H."/>
            <person name="Lucas S.M."/>
            <person name="Robertson H.M."/>
            <person name="Bork P."/>
            <person name="Koonin E.V."/>
            <person name="Zdobnov E.M."/>
            <person name="Grigoriev I.V."/>
            <person name="Lynch M."/>
            <person name="Boore J.L."/>
        </authorList>
    </citation>
    <scope>NUCLEOTIDE SEQUENCE [LARGE SCALE GENOMIC DNA]</scope>
</reference>
<protein>
    <recommendedName>
        <fullName evidence="1">Strawberry notch AAA domain-containing protein</fullName>
    </recommendedName>
</protein>
<keyword evidence="3" id="KW-1185">Reference proteome</keyword>
<dbReference type="InterPro" id="IPR039187">
    <property type="entry name" value="SNO_AAA"/>
</dbReference>
<sequence>MIAGFIFENFRKGKKRAIWISVSNDLKFAEKEDIQDIGAGKEIPVHALKNMRYGHRISGSANGRIKNGINFSTYACLIAYYQRPGSLIYVSATGALEPRNLGYMVQLGLWGEGTPFNDFTDFIGAVEKRGFGAMEMVAMEMKHRGMYVVRQLSLKDVEFRICISAKLYGANFVRHICGSFSAWSLLQREIARTGVGINVEEKLRIFNLELVGQLGIAIAVNGRDPGDGCLGRRILGDVDLVDELGFQRDLKQKNKFW</sequence>
<dbReference type="AlphaFoldDB" id="E9H8X9"/>
<dbReference type="EMBL" id="GL732606">
    <property type="protein sequence ID" value="EFX71801.1"/>
    <property type="molecule type" value="Genomic_DNA"/>
</dbReference>
<proteinExistence type="predicted"/>
<dbReference type="GO" id="GO:0006355">
    <property type="term" value="P:regulation of DNA-templated transcription"/>
    <property type="evidence" value="ECO:0007669"/>
    <property type="project" value="InterPro"/>
</dbReference>
<dbReference type="Pfam" id="PF13872">
    <property type="entry name" value="AAA_34"/>
    <property type="match status" value="2"/>
</dbReference>
<dbReference type="InterPro" id="IPR026741">
    <property type="entry name" value="SNO"/>
</dbReference>
<feature type="domain" description="Strawberry notch AAA" evidence="1">
    <location>
        <begin position="87"/>
        <end position="162"/>
    </location>
</feature>